<name>D4P7T0_9CAUD</name>
<reference evidence="1 2" key="1">
    <citation type="journal article" date="2011" name="Appl. Environ. Microbiol.">
        <title>Genomic and functional analyses of Rhodococcus equi phages ReqiPepy6, ReqiPoco6, ReqiPine5, and ReqiDocB7.</title>
        <authorList>
            <person name="Summer E.J."/>
            <person name="Liu M."/>
            <person name="Gill J.J."/>
            <person name="Grant M."/>
            <person name="Chan-Cortes T.N."/>
            <person name="Ferguson L."/>
            <person name="Janes C."/>
            <person name="Lange K."/>
            <person name="Bertoli M."/>
            <person name="Moore C."/>
            <person name="Orchard R.C."/>
            <person name="Cohen N."/>
            <person name="Young R."/>
        </authorList>
    </citation>
    <scope>NUCLEOTIDE SEQUENCE [LARGE SCALE GENOMIC DNA]</scope>
</reference>
<proteinExistence type="predicted"/>
<evidence type="ECO:0000313" key="2">
    <source>
        <dbReference type="Proteomes" id="UP000001057"/>
    </source>
</evidence>
<organism evidence="1 2">
    <name type="scientific">Rhodococcus phage ReqiPoco6</name>
    <dbReference type="NCBI Taxonomy" id="691964"/>
    <lineage>
        <taxon>Viruses</taxon>
        <taxon>Duplodnaviria</taxon>
        <taxon>Heunggongvirae</taxon>
        <taxon>Uroviricota</taxon>
        <taxon>Caudoviricetes</taxon>
        <taxon>Pepyhexavirus</taxon>
        <taxon>Pepyhexavirus poco6</taxon>
    </lineage>
</organism>
<dbReference type="GeneID" id="18559772"/>
<keyword evidence="2" id="KW-1185">Reference proteome</keyword>
<dbReference type="RefSeq" id="YP_009012643.1">
    <property type="nucleotide sequence ID" value="NC_023694.1"/>
</dbReference>
<accession>D4P7T0</accession>
<dbReference type="Proteomes" id="UP000001057">
    <property type="component" value="Segment"/>
</dbReference>
<dbReference type="EMBL" id="GU580942">
    <property type="protein sequence ID" value="ADD81060.1"/>
    <property type="molecule type" value="Genomic_DNA"/>
</dbReference>
<dbReference type="OrthoDB" id="35619at10239"/>
<dbReference type="KEGG" id="vg:18559772"/>
<evidence type="ECO:0000313" key="1">
    <source>
        <dbReference type="EMBL" id="ADD81060.1"/>
    </source>
</evidence>
<gene>
    <name evidence="1" type="ORF">Poco6gene062</name>
</gene>
<sequence length="84" mass="9957">MTDAEPPIVGTAVTLEDKERWRKNHKNKLAIRKMNRKMINGRLTSTLLQEHGTPSGYNNWFCRCIPCTQAYNGRKRDNRKKRRR</sequence>
<protein>
    <submittedName>
        <fullName evidence="1">Gp062</fullName>
    </submittedName>
</protein>